<name>A0A0Q2RRZ9_MYCGO</name>
<organism evidence="4 5">
    <name type="scientific">Mycobacterium gordonae</name>
    <dbReference type="NCBI Taxonomy" id="1778"/>
    <lineage>
        <taxon>Bacteria</taxon>
        <taxon>Bacillati</taxon>
        <taxon>Actinomycetota</taxon>
        <taxon>Actinomycetes</taxon>
        <taxon>Mycobacteriales</taxon>
        <taxon>Mycobacteriaceae</taxon>
        <taxon>Mycobacterium</taxon>
    </lineage>
</organism>
<feature type="domain" description="PPE family C-terminal" evidence="3">
    <location>
        <begin position="334"/>
        <end position="416"/>
    </location>
</feature>
<evidence type="ECO:0000313" key="4">
    <source>
        <dbReference type="EMBL" id="KQH78003.1"/>
    </source>
</evidence>
<gene>
    <name evidence="4" type="ORF">AO501_15350</name>
</gene>
<dbReference type="STRING" id="1778.A9W97_09365"/>
<dbReference type="InterPro" id="IPR000030">
    <property type="entry name" value="PPE_dom"/>
</dbReference>
<dbReference type="GO" id="GO:0052572">
    <property type="term" value="P:response to host immune response"/>
    <property type="evidence" value="ECO:0007669"/>
    <property type="project" value="TreeGrafter"/>
</dbReference>
<dbReference type="InterPro" id="IPR022171">
    <property type="entry name" value="PPE_C"/>
</dbReference>
<sequence length="420" mass="41792">MDFGAFPPEVNSLRMYSGPGSAPMLAAVSAWERLATELQSTAAAYDTVVSILTDDGWRGPASEAMLAAITPYLTWMTLTGVKAEEAATQAAAAAGAYETAYAMTVPPAVVAANRAELQLLVATNLIGQNTSAIAANEAAYGEMWAQDAAAMYGYATSSAAASTLTPFSAPPQVTDPAGQAGQATAVTQAAGTAVGTVQSQLPQLMSSVPSTLQGLSAPAAALDAFPGAGLLADLLNFLDGNDGNPYGIFLNSNLVNGFVSAGYVSPAIVAPAAFAGLADINAVALGAQQQALPPMGSGEGNASWIPAASPANPTNLPPLMDVAEASFTTGGGVTAGINQSAVVGRLSVPQTWTAATAVVNHAGAAAPGGGWTSTAVAPQAAAGMPGFPGMPVGGMYGNNFGNPPRYGFRPTIMGRPPAAG</sequence>
<dbReference type="Proteomes" id="UP000051677">
    <property type="component" value="Unassembled WGS sequence"/>
</dbReference>
<dbReference type="PANTHER" id="PTHR46766">
    <property type="entry name" value="GLUTAMINE-RICH PROTEIN 2"/>
    <property type="match status" value="1"/>
</dbReference>
<evidence type="ECO:0000256" key="1">
    <source>
        <dbReference type="ARBA" id="ARBA00010652"/>
    </source>
</evidence>
<feature type="domain" description="PPE" evidence="2">
    <location>
        <begin position="2"/>
        <end position="165"/>
    </location>
</feature>
<dbReference type="Pfam" id="PF12484">
    <property type="entry name" value="PPE-SVP"/>
    <property type="match status" value="1"/>
</dbReference>
<dbReference type="OrthoDB" id="4705970at2"/>
<dbReference type="AlphaFoldDB" id="A0A0Q2RRZ9"/>
<dbReference type="InterPro" id="IPR038332">
    <property type="entry name" value="PPE_sf"/>
</dbReference>
<proteinExistence type="inferred from homology"/>
<evidence type="ECO:0008006" key="6">
    <source>
        <dbReference type="Google" id="ProtNLM"/>
    </source>
</evidence>
<dbReference type="EMBL" id="LKTM01000257">
    <property type="protein sequence ID" value="KQH78003.1"/>
    <property type="molecule type" value="Genomic_DNA"/>
</dbReference>
<dbReference type="FunFam" id="1.20.1260.20:FF:000001">
    <property type="entry name" value="PPE family protein PPE41"/>
    <property type="match status" value="1"/>
</dbReference>
<dbReference type="PANTHER" id="PTHR46766:SF1">
    <property type="entry name" value="GLUTAMINE-RICH PROTEIN 2"/>
    <property type="match status" value="1"/>
</dbReference>
<dbReference type="Pfam" id="PF00823">
    <property type="entry name" value="PPE"/>
    <property type="match status" value="1"/>
</dbReference>
<protein>
    <recommendedName>
        <fullName evidence="6">PPE family protein</fullName>
    </recommendedName>
</protein>
<dbReference type="RefSeq" id="WP_055579129.1">
    <property type="nucleotide sequence ID" value="NZ_LKTM01000257.1"/>
</dbReference>
<evidence type="ECO:0000259" key="2">
    <source>
        <dbReference type="Pfam" id="PF00823"/>
    </source>
</evidence>
<dbReference type="Gene3D" id="1.20.1260.20">
    <property type="entry name" value="PPE superfamily"/>
    <property type="match status" value="1"/>
</dbReference>
<accession>A0A0Q2RRZ9</accession>
<comment type="caution">
    <text evidence="4">The sequence shown here is derived from an EMBL/GenBank/DDBJ whole genome shotgun (WGS) entry which is preliminary data.</text>
</comment>
<reference evidence="4 5" key="1">
    <citation type="submission" date="2015-10" db="EMBL/GenBank/DDBJ databases">
        <title>Mycobacterium gordonae draft genome assembly.</title>
        <authorList>
            <person name="Ustinova V."/>
            <person name="Smirnova T."/>
            <person name="Blagodatskikh K."/>
            <person name="Varlamov D."/>
            <person name="Larionova E."/>
            <person name="Chernousova L."/>
        </authorList>
    </citation>
    <scope>NUCLEOTIDE SEQUENCE [LARGE SCALE GENOMIC DNA]</scope>
    <source>
        <strain evidence="4 5">CTRI 14-8773</strain>
    </source>
</reference>
<dbReference type="SUPFAM" id="SSF140459">
    <property type="entry name" value="PE/PPE dimer-like"/>
    <property type="match status" value="1"/>
</dbReference>
<evidence type="ECO:0000259" key="3">
    <source>
        <dbReference type="Pfam" id="PF12484"/>
    </source>
</evidence>
<comment type="similarity">
    <text evidence="1">Belongs to the mycobacterial PPE family.</text>
</comment>
<evidence type="ECO:0000313" key="5">
    <source>
        <dbReference type="Proteomes" id="UP000051677"/>
    </source>
</evidence>